<comment type="caution">
    <text evidence="1">The sequence shown here is derived from an EMBL/GenBank/DDBJ whole genome shotgun (WGS) entry which is preliminary data.</text>
</comment>
<reference evidence="1" key="2">
    <citation type="submission" date="2021-09" db="EMBL/GenBank/DDBJ databases">
        <authorList>
            <person name="Gilroy R."/>
        </authorList>
    </citation>
    <scope>NUCLEOTIDE SEQUENCE</scope>
    <source>
        <strain evidence="1">1647</strain>
    </source>
</reference>
<accession>A0A921GLT9</accession>
<organism evidence="1 2">
    <name type="scientific">Brachybacterium paraconglomeratum</name>
    <dbReference type="NCBI Taxonomy" id="173362"/>
    <lineage>
        <taxon>Bacteria</taxon>
        <taxon>Bacillati</taxon>
        <taxon>Actinomycetota</taxon>
        <taxon>Actinomycetes</taxon>
        <taxon>Micrococcales</taxon>
        <taxon>Dermabacteraceae</taxon>
        <taxon>Brachybacterium</taxon>
    </lineage>
</organism>
<dbReference type="EMBL" id="DYWO01000022">
    <property type="protein sequence ID" value="HJF48288.1"/>
    <property type="molecule type" value="Genomic_DNA"/>
</dbReference>
<reference evidence="1" key="1">
    <citation type="journal article" date="2021" name="PeerJ">
        <title>Extensive microbial diversity within the chicken gut microbiome revealed by metagenomics and culture.</title>
        <authorList>
            <person name="Gilroy R."/>
            <person name="Ravi A."/>
            <person name="Getino M."/>
            <person name="Pursley I."/>
            <person name="Horton D.L."/>
            <person name="Alikhan N.F."/>
            <person name="Baker D."/>
            <person name="Gharbi K."/>
            <person name="Hall N."/>
            <person name="Watson M."/>
            <person name="Adriaenssens E.M."/>
            <person name="Foster-Nyarko E."/>
            <person name="Jarju S."/>
            <person name="Secka A."/>
            <person name="Antonio M."/>
            <person name="Oren A."/>
            <person name="Chaudhuri R.R."/>
            <person name="La Ragione R."/>
            <person name="Hildebrand F."/>
            <person name="Pallen M.J."/>
        </authorList>
    </citation>
    <scope>NUCLEOTIDE SEQUENCE</scope>
    <source>
        <strain evidence="1">1647</strain>
    </source>
</reference>
<sequence length="113" mass="12339">MDERDMSTFVLPRYRAVALTQIADESYTASDAWDLGAGDVESALSWCIEKRKNLASEPHRLELYALVAAASFASSASGIGQDDKVAILLQAWNWRVVVTEDPGGQVERIVAVP</sequence>
<gene>
    <name evidence="1" type="ORF">K8W24_00565</name>
</gene>
<evidence type="ECO:0000313" key="2">
    <source>
        <dbReference type="Proteomes" id="UP000775129"/>
    </source>
</evidence>
<evidence type="ECO:0000313" key="1">
    <source>
        <dbReference type="EMBL" id="HJF48288.1"/>
    </source>
</evidence>
<dbReference type="AlphaFoldDB" id="A0A921GLT9"/>
<dbReference type="Proteomes" id="UP000775129">
    <property type="component" value="Unassembled WGS sequence"/>
</dbReference>
<proteinExistence type="predicted"/>
<name>A0A921GLT9_9MICO</name>
<protein>
    <submittedName>
        <fullName evidence="1">Uncharacterized protein</fullName>
    </submittedName>
</protein>